<dbReference type="EMBL" id="CP003544">
    <property type="protein sequence ID" value="AFP84106.1"/>
    <property type="molecule type" value="Genomic_DNA"/>
</dbReference>
<dbReference type="InterPro" id="IPR020568">
    <property type="entry name" value="Ribosomal_Su5_D2-typ_SF"/>
</dbReference>
<dbReference type="PANTHER" id="PTHR23133:SF2">
    <property type="entry name" value="IMIDAZOLEGLYCEROL-PHOSPHATE DEHYDRATASE"/>
    <property type="match status" value="1"/>
</dbReference>
<dbReference type="Gene3D" id="3.30.230.40">
    <property type="entry name" value="Imidazole glycerol phosphate dehydratase, domain 1"/>
    <property type="match status" value="2"/>
</dbReference>
<evidence type="ECO:0000256" key="2">
    <source>
        <dbReference type="ARBA" id="ARBA00023102"/>
    </source>
</evidence>
<accession>J3VQ88</accession>
<dbReference type="InterPro" id="IPR038494">
    <property type="entry name" value="IGPD_sf"/>
</dbReference>
<dbReference type="InterPro" id="IPR000807">
    <property type="entry name" value="ImidazoleglycerolP_deHydtase"/>
</dbReference>
<keyword evidence="3" id="KW-0456">Lyase</keyword>
<name>J3VQ88_CARRU</name>
<keyword evidence="2" id="KW-0368">Histidine biosynthesis</keyword>
<keyword evidence="1" id="KW-0028">Amino-acid biosynthesis</keyword>
<sequence length="176" mass="21821">MYIFQIRRKTLKTDVEIKINFIGNGFFKIKTFLFYFDYIFSQFIIYSLFDCYLRCYSDLKICFLKLIKDIAICLSIILKKKNNNNNINFILMDNNYLLMNIDFCNKNFYYDNFIESDYDIRLIREFFNSFSKKFKCFFYIYCFNYLNKHHLIKTIFKLFGIIFKYNKINYLKKKIF</sequence>
<reference evidence="4 5" key="1">
    <citation type="journal article" date="2012" name="Mol. Biol. Evol.">
        <title>Genome reduction and co-evolution between the primary and secondary bacterial symbionts of psyllids.</title>
        <authorList>
            <person name="Sloan D.B."/>
            <person name="Moran N.A."/>
        </authorList>
    </citation>
    <scope>NUCLEOTIDE SEQUENCE [LARGE SCALE GENOMIC DNA]</scope>
    <source>
        <strain evidence="4 5">HT</strain>
    </source>
</reference>
<protein>
    <submittedName>
        <fullName evidence="4">Imidazoleglycerol-phosphate dehydratase</fullName>
    </submittedName>
</protein>
<dbReference type="Proteomes" id="UP000003933">
    <property type="component" value="Chromosome"/>
</dbReference>
<evidence type="ECO:0000256" key="1">
    <source>
        <dbReference type="ARBA" id="ARBA00022605"/>
    </source>
</evidence>
<evidence type="ECO:0000313" key="4">
    <source>
        <dbReference type="EMBL" id="AFP84106.1"/>
    </source>
</evidence>
<evidence type="ECO:0000256" key="3">
    <source>
        <dbReference type="ARBA" id="ARBA00023239"/>
    </source>
</evidence>
<dbReference type="HOGENOM" id="CLU_044308_2_0_6"/>
<dbReference type="GO" id="GO:0004424">
    <property type="term" value="F:imidazoleglycerol-phosphate dehydratase activity"/>
    <property type="evidence" value="ECO:0007669"/>
    <property type="project" value="InterPro"/>
</dbReference>
<dbReference type="STRING" id="1202539.A355_068"/>
<dbReference type="Pfam" id="PF00475">
    <property type="entry name" value="IGPD"/>
    <property type="match status" value="1"/>
</dbReference>
<dbReference type="PANTHER" id="PTHR23133">
    <property type="entry name" value="IMIDAZOLEGLYCEROL-PHOSPHATE DEHYDRATASE HIS7"/>
    <property type="match status" value="1"/>
</dbReference>
<gene>
    <name evidence="4" type="primary">hisB</name>
    <name evidence="4" type="ORF">A355_068</name>
</gene>
<dbReference type="AlphaFoldDB" id="J3VQ88"/>
<dbReference type="OrthoDB" id="9790411at2"/>
<dbReference type="SUPFAM" id="SSF54211">
    <property type="entry name" value="Ribosomal protein S5 domain 2-like"/>
    <property type="match status" value="2"/>
</dbReference>
<evidence type="ECO:0000313" key="5">
    <source>
        <dbReference type="Proteomes" id="UP000003933"/>
    </source>
</evidence>
<organism evidence="4 5">
    <name type="scientific">Candidatus Carsonella ruddii HT isolate Thao2000</name>
    <dbReference type="NCBI Taxonomy" id="1202539"/>
    <lineage>
        <taxon>Bacteria</taxon>
        <taxon>Pseudomonadati</taxon>
        <taxon>Pseudomonadota</taxon>
        <taxon>Gammaproteobacteria</taxon>
        <taxon>Oceanospirillales</taxon>
        <taxon>Halomonadaceae</taxon>
        <taxon>Zymobacter group</taxon>
        <taxon>Candidatus Carsonella</taxon>
    </lineage>
</organism>
<dbReference type="KEGG" id="crt:A355_068"/>
<proteinExistence type="predicted"/>
<dbReference type="GO" id="GO:0000105">
    <property type="term" value="P:L-histidine biosynthetic process"/>
    <property type="evidence" value="ECO:0007669"/>
    <property type="project" value="UniProtKB-KW"/>
</dbReference>
<dbReference type="RefSeq" id="WP_014887406.1">
    <property type="nucleotide sequence ID" value="NC_018417.1"/>
</dbReference>